<keyword evidence="4" id="KW-0676">Redox-active center</keyword>
<gene>
    <name evidence="7" type="ORF">K1W69_24315</name>
</gene>
<dbReference type="RefSeq" id="WP_220231075.1">
    <property type="nucleotide sequence ID" value="NZ_JAICBX010000006.1"/>
</dbReference>
<evidence type="ECO:0000256" key="4">
    <source>
        <dbReference type="ARBA" id="ARBA00023284"/>
    </source>
</evidence>
<sequence length="251" mass="27467">MTKRFATLLFAVIASICVVLPSQALDDSEKEELGAFIREYLIANPEILFEVQKAYEAKQEILQKEKSKDIIANASDAIFNSPNNVILGNPEGEITIVEFFDYNCGYCKRALKDMEDILANNSDVRFVLKEFPILGEDSVAAHRVAGALHIVAPEHYAEFHRSLLGGHGRANEESAMEIALSLGVDEDALKAAMDDPSIEQGYRETFQLADMLGISGTPSYVVGDETVFGAVGVQQLASKIENVRNCDSATC</sequence>
<evidence type="ECO:0000256" key="5">
    <source>
        <dbReference type="SAM" id="SignalP"/>
    </source>
</evidence>
<comment type="caution">
    <text evidence="7">The sequence shown here is derived from an EMBL/GenBank/DDBJ whole genome shotgun (WGS) entry which is preliminary data.</text>
</comment>
<dbReference type="Pfam" id="PF18312">
    <property type="entry name" value="ScsC_N"/>
    <property type="match status" value="1"/>
</dbReference>
<protein>
    <submittedName>
        <fullName evidence="7">DsbA family protein</fullName>
    </submittedName>
</protein>
<dbReference type="InterPro" id="IPR001853">
    <property type="entry name" value="DSBA-like_thioredoxin_dom"/>
</dbReference>
<accession>A0AAE2ZPG5</accession>
<dbReference type="PANTHER" id="PTHR13887">
    <property type="entry name" value="GLUTATHIONE S-TRANSFERASE KAPPA"/>
    <property type="match status" value="1"/>
</dbReference>
<dbReference type="PROSITE" id="PS51352">
    <property type="entry name" value="THIOREDOXIN_2"/>
    <property type="match status" value="1"/>
</dbReference>
<dbReference type="EMBL" id="JAICBX010000006">
    <property type="protein sequence ID" value="MBW8640338.1"/>
    <property type="molecule type" value="Genomic_DNA"/>
</dbReference>
<dbReference type="InterPro" id="IPR041205">
    <property type="entry name" value="ScsC_N"/>
</dbReference>
<evidence type="ECO:0000256" key="2">
    <source>
        <dbReference type="ARBA" id="ARBA00023002"/>
    </source>
</evidence>
<feature type="signal peptide" evidence="5">
    <location>
        <begin position="1"/>
        <end position="24"/>
    </location>
</feature>
<dbReference type="Pfam" id="PF01323">
    <property type="entry name" value="DSBA"/>
    <property type="match status" value="1"/>
</dbReference>
<dbReference type="PANTHER" id="PTHR13887:SF14">
    <property type="entry name" value="DISULFIDE BOND FORMATION PROTEIN D"/>
    <property type="match status" value="1"/>
</dbReference>
<feature type="domain" description="Thioredoxin" evidence="6">
    <location>
        <begin position="40"/>
        <end position="245"/>
    </location>
</feature>
<dbReference type="GO" id="GO:0016491">
    <property type="term" value="F:oxidoreductase activity"/>
    <property type="evidence" value="ECO:0007669"/>
    <property type="project" value="UniProtKB-KW"/>
</dbReference>
<dbReference type="Gene3D" id="3.40.30.10">
    <property type="entry name" value="Glutaredoxin"/>
    <property type="match status" value="1"/>
</dbReference>
<dbReference type="SUPFAM" id="SSF52833">
    <property type="entry name" value="Thioredoxin-like"/>
    <property type="match status" value="1"/>
</dbReference>
<reference evidence="7" key="1">
    <citation type="submission" date="2021-08" db="EMBL/GenBank/DDBJ databases">
        <title>Hoeflea bacterium WL0058 sp. nov., isolated from the sediment.</title>
        <authorList>
            <person name="Wang L."/>
            <person name="Zhang D."/>
        </authorList>
    </citation>
    <scope>NUCLEOTIDE SEQUENCE</scope>
    <source>
        <strain evidence="7">WL0058</strain>
    </source>
</reference>
<keyword evidence="8" id="KW-1185">Reference proteome</keyword>
<keyword evidence="2" id="KW-0560">Oxidoreductase</keyword>
<feature type="chain" id="PRO_5041899328" evidence="5">
    <location>
        <begin position="25"/>
        <end position="251"/>
    </location>
</feature>
<evidence type="ECO:0000259" key="6">
    <source>
        <dbReference type="PROSITE" id="PS51352"/>
    </source>
</evidence>
<dbReference type="CDD" id="cd03023">
    <property type="entry name" value="DsbA_Com1_like"/>
    <property type="match status" value="1"/>
</dbReference>
<dbReference type="AlphaFoldDB" id="A0AAE2ZPG5"/>
<evidence type="ECO:0000256" key="3">
    <source>
        <dbReference type="ARBA" id="ARBA00023157"/>
    </source>
</evidence>
<dbReference type="InterPro" id="IPR013766">
    <property type="entry name" value="Thioredoxin_domain"/>
</dbReference>
<evidence type="ECO:0000313" key="8">
    <source>
        <dbReference type="Proteomes" id="UP001196509"/>
    </source>
</evidence>
<proteinExistence type="predicted"/>
<evidence type="ECO:0000256" key="1">
    <source>
        <dbReference type="ARBA" id="ARBA00022729"/>
    </source>
</evidence>
<organism evidence="7 8">
    <name type="scientific">Flavimaribacter sediminis</name>
    <dbReference type="NCBI Taxonomy" id="2865987"/>
    <lineage>
        <taxon>Bacteria</taxon>
        <taxon>Pseudomonadati</taxon>
        <taxon>Pseudomonadota</taxon>
        <taxon>Alphaproteobacteria</taxon>
        <taxon>Hyphomicrobiales</taxon>
        <taxon>Rhizobiaceae</taxon>
        <taxon>Flavimaribacter</taxon>
    </lineage>
</organism>
<keyword evidence="1 5" id="KW-0732">Signal</keyword>
<evidence type="ECO:0000313" key="7">
    <source>
        <dbReference type="EMBL" id="MBW8640338.1"/>
    </source>
</evidence>
<dbReference type="Proteomes" id="UP001196509">
    <property type="component" value="Unassembled WGS sequence"/>
</dbReference>
<name>A0AAE2ZPG5_9HYPH</name>
<dbReference type="InterPro" id="IPR036249">
    <property type="entry name" value="Thioredoxin-like_sf"/>
</dbReference>
<keyword evidence="3" id="KW-1015">Disulfide bond</keyword>